<dbReference type="SUPFAM" id="SSF53474">
    <property type="entry name" value="alpha/beta-Hydrolases"/>
    <property type="match status" value="1"/>
</dbReference>
<dbReference type="Gene3D" id="3.40.50.1820">
    <property type="entry name" value="alpha/beta hydrolase"/>
    <property type="match status" value="1"/>
</dbReference>
<reference evidence="1" key="1">
    <citation type="submission" date="2020-05" db="EMBL/GenBank/DDBJ databases">
        <authorList>
            <person name="Chiriac C."/>
            <person name="Salcher M."/>
            <person name="Ghai R."/>
            <person name="Kavagutti S V."/>
        </authorList>
    </citation>
    <scope>NUCLEOTIDE SEQUENCE</scope>
</reference>
<protein>
    <submittedName>
        <fullName evidence="1">Unannotated protein</fullName>
    </submittedName>
</protein>
<name>A0A6J6ENA2_9ZZZZ</name>
<organism evidence="1">
    <name type="scientific">freshwater metagenome</name>
    <dbReference type="NCBI Taxonomy" id="449393"/>
    <lineage>
        <taxon>unclassified sequences</taxon>
        <taxon>metagenomes</taxon>
        <taxon>ecological metagenomes</taxon>
    </lineage>
</organism>
<dbReference type="EMBL" id="CAEZTV010000032">
    <property type="protein sequence ID" value="CAB4577547.1"/>
    <property type="molecule type" value="Genomic_DNA"/>
</dbReference>
<sequence length="528" mass="54272">MKNTFVKKGLVALVSSALVTALAVTAPSAAQAATLTCTKAANKVETCTGTDDNGAKFEIRMPANFNGTLYVYSHGIRNNVNLPPIPVVAPTGSRIDYSPEVAPSLTVANALLKQGYALAGSGASAQGWSLEEGVDGAFQVLQAAKDKYSKVSKVVAWGNSLGGLTAQAFAEQYSGAIDAVLPMCIADSAQSQITMAGDFLWGMKTFFNPAIKGTNYSPGQAGYVEMLTDLGTVLTTLLALQAAIKANPTQPAWPATSTVPDTLKAIPVRSAILLLGLVSGISTQSKTYDASSGPAGALETTFGLAISPALAVLENGAEAAALAVLANYDMEVRAGGVVYDNSKTNFSARLGDDAQIYAAALSGGTATTGMIGYLQFLAPKVTANPAAVAKLNSMYQLQGKIEVPTITLAAAADHITPGGAVTYLNNQYAAALSAGTAKANMLLNVWNKPADSYSTFDAAGAVTPAKTPNGVGHCNYTAAQVLAVARLAAASAKSGKLPSMTTAKAAIKNDANLFIDPNFEPPLLKFRQ</sequence>
<dbReference type="AlphaFoldDB" id="A0A6J6ENA2"/>
<gene>
    <name evidence="1" type="ORF">UFOPK1747_00347</name>
</gene>
<accession>A0A6J6ENA2</accession>
<proteinExistence type="predicted"/>
<evidence type="ECO:0000313" key="1">
    <source>
        <dbReference type="EMBL" id="CAB4577547.1"/>
    </source>
</evidence>
<dbReference type="InterPro" id="IPR029058">
    <property type="entry name" value="AB_hydrolase_fold"/>
</dbReference>